<evidence type="ECO:0000313" key="4">
    <source>
        <dbReference type="Proteomes" id="UP000220922"/>
    </source>
</evidence>
<keyword evidence="2" id="KW-0472">Membrane</keyword>
<proteinExistence type="predicted"/>
<evidence type="ECO:0000256" key="2">
    <source>
        <dbReference type="SAM" id="Phobius"/>
    </source>
</evidence>
<dbReference type="OrthoDB" id="144170at2"/>
<dbReference type="EMBL" id="LYXE01000101">
    <property type="protein sequence ID" value="PDV98442.1"/>
    <property type="molecule type" value="Genomic_DNA"/>
</dbReference>
<dbReference type="Proteomes" id="UP000220922">
    <property type="component" value="Unassembled WGS sequence"/>
</dbReference>
<gene>
    <name evidence="3" type="ORF">A9Q02_15555</name>
</gene>
<sequence length="365" mass="39629">MRWRTYGEPLALTILVLLGISLVPLLLLGLITPLQLQQSAIVLAWAAVSLLALRLPALLQRESRRLGLLVAMVALAGIIVGVTALPPAASAQSQGLTFRAAPRISQTNFSRILANAGSPAAPYGNELYDIIRGYGLDPAVALAFFQHESQYCMTGRCARSGLQNWGMLRRHIKQERNAGIVDGFARYATWQDSVRDWSELMLGYINRGMDTVEKAVPVYAPTSDGNVPTAYINAIRRQVASWSGSANAGADVTLRAYTGPLDQALISETFLASSVVYYPNWAFHQYMLAEARAGRPLGVPMDESRIITLDGQRFAVQVFALDTLYTPIAPVESQTNWSDVRRLSDLLAPPPAPGPTATPQVAPGR</sequence>
<evidence type="ECO:0000313" key="3">
    <source>
        <dbReference type="EMBL" id="PDV98442.1"/>
    </source>
</evidence>
<dbReference type="RefSeq" id="WP_097653550.1">
    <property type="nucleotide sequence ID" value="NZ_LYXE01000101.1"/>
</dbReference>
<feature type="transmembrane region" description="Helical" evidence="2">
    <location>
        <begin position="12"/>
        <end position="34"/>
    </location>
</feature>
<reference evidence="3 4" key="1">
    <citation type="submission" date="2016-05" db="EMBL/GenBank/DDBJ databases">
        <authorList>
            <person name="Lavstsen T."/>
            <person name="Jespersen J.S."/>
        </authorList>
    </citation>
    <scope>NUCLEOTIDE SEQUENCE [LARGE SCALE GENOMIC DNA]</scope>
    <source>
        <strain evidence="3 4">B7-9</strain>
    </source>
</reference>
<protein>
    <submittedName>
        <fullName evidence="3">Uncharacterized protein</fullName>
    </submittedName>
</protein>
<name>A0A2H3KWW5_9CHLR</name>
<evidence type="ECO:0000256" key="1">
    <source>
        <dbReference type="SAM" id="MobiDB-lite"/>
    </source>
</evidence>
<keyword evidence="2" id="KW-0812">Transmembrane</keyword>
<keyword evidence="4" id="KW-1185">Reference proteome</keyword>
<dbReference type="AlphaFoldDB" id="A0A2H3KWW5"/>
<feature type="transmembrane region" description="Helical" evidence="2">
    <location>
        <begin position="66"/>
        <end position="85"/>
    </location>
</feature>
<comment type="caution">
    <text evidence="3">The sequence shown here is derived from an EMBL/GenBank/DDBJ whole genome shotgun (WGS) entry which is preliminary data.</text>
</comment>
<feature type="transmembrane region" description="Helical" evidence="2">
    <location>
        <begin position="40"/>
        <end position="59"/>
    </location>
</feature>
<organism evidence="3 4">
    <name type="scientific">Candidatus Chloroploca asiatica</name>
    <dbReference type="NCBI Taxonomy" id="1506545"/>
    <lineage>
        <taxon>Bacteria</taxon>
        <taxon>Bacillati</taxon>
        <taxon>Chloroflexota</taxon>
        <taxon>Chloroflexia</taxon>
        <taxon>Chloroflexales</taxon>
        <taxon>Chloroflexineae</taxon>
        <taxon>Oscillochloridaceae</taxon>
        <taxon>Candidatus Chloroploca</taxon>
    </lineage>
</organism>
<accession>A0A2H3KWW5</accession>
<keyword evidence="2" id="KW-1133">Transmembrane helix</keyword>
<feature type="region of interest" description="Disordered" evidence="1">
    <location>
        <begin position="344"/>
        <end position="365"/>
    </location>
</feature>